<keyword evidence="3" id="KW-1185">Reference proteome</keyword>
<dbReference type="EMBL" id="FOMX01000175">
    <property type="protein sequence ID" value="SFF51558.1"/>
    <property type="molecule type" value="Genomic_DNA"/>
</dbReference>
<evidence type="ECO:0000259" key="1">
    <source>
        <dbReference type="Pfam" id="PF12728"/>
    </source>
</evidence>
<dbReference type="InterPro" id="IPR041657">
    <property type="entry name" value="HTH_17"/>
</dbReference>
<feature type="non-terminal residue" evidence="2">
    <location>
        <position position="139"/>
    </location>
</feature>
<feature type="domain" description="Helix-turn-helix" evidence="1">
    <location>
        <begin position="1"/>
        <end position="50"/>
    </location>
</feature>
<dbReference type="AlphaFoldDB" id="A0A1I2JBT7"/>
<dbReference type="InterPro" id="IPR009061">
    <property type="entry name" value="DNA-bd_dom_put_sf"/>
</dbReference>
<sequence>MSPAETAQVLRISTRTPANWRSSGRGPAFLKAGGRVAYRAASVLEWVQQQEIEGDGGEGHPKVRITIRPYLKDPKRLHVDIMLPHPHTPNRPIRRRLLAPDGMDSDTARAWGMRQVHEILRDLGQSTQAAEKEDKSVRT</sequence>
<accession>A0A1I2JBT7</accession>
<dbReference type="Proteomes" id="UP000199400">
    <property type="component" value="Unassembled WGS sequence"/>
</dbReference>
<evidence type="ECO:0000313" key="3">
    <source>
        <dbReference type="Proteomes" id="UP000199400"/>
    </source>
</evidence>
<reference evidence="3" key="1">
    <citation type="submission" date="2016-10" db="EMBL/GenBank/DDBJ databases">
        <authorList>
            <person name="Varghese N."/>
            <person name="Submissions S."/>
        </authorList>
    </citation>
    <scope>NUCLEOTIDE SEQUENCE [LARGE SCALE GENOMIC DNA]</scope>
    <source>
        <strain evidence="3">ATCC 25963</strain>
    </source>
</reference>
<proteinExistence type="predicted"/>
<organism evidence="2 3">
    <name type="scientific">Nannocystis exedens</name>
    <dbReference type="NCBI Taxonomy" id="54"/>
    <lineage>
        <taxon>Bacteria</taxon>
        <taxon>Pseudomonadati</taxon>
        <taxon>Myxococcota</taxon>
        <taxon>Polyangia</taxon>
        <taxon>Nannocystales</taxon>
        <taxon>Nannocystaceae</taxon>
        <taxon>Nannocystis</taxon>
    </lineage>
</organism>
<dbReference type="Pfam" id="PF12728">
    <property type="entry name" value="HTH_17"/>
    <property type="match status" value="1"/>
</dbReference>
<gene>
    <name evidence="2" type="ORF">SAMN02745121_09260</name>
</gene>
<protein>
    <submittedName>
        <fullName evidence="2">Helix-turn-helix domain-containing protein</fullName>
    </submittedName>
</protein>
<name>A0A1I2JBT7_9BACT</name>
<dbReference type="SUPFAM" id="SSF46955">
    <property type="entry name" value="Putative DNA-binding domain"/>
    <property type="match status" value="1"/>
</dbReference>
<evidence type="ECO:0000313" key="2">
    <source>
        <dbReference type="EMBL" id="SFF51558.1"/>
    </source>
</evidence>